<dbReference type="GO" id="GO:0003677">
    <property type="term" value="F:DNA binding"/>
    <property type="evidence" value="ECO:0007669"/>
    <property type="project" value="UniProtKB-KW"/>
</dbReference>
<dbReference type="SUPFAM" id="SSF46785">
    <property type="entry name" value="Winged helix' DNA-binding domain"/>
    <property type="match status" value="1"/>
</dbReference>
<dbReference type="EMBL" id="QGTD01000004">
    <property type="protein sequence ID" value="PWU69980.1"/>
    <property type="molecule type" value="Genomic_DNA"/>
</dbReference>
<dbReference type="GO" id="GO:0003700">
    <property type="term" value="F:DNA-binding transcription factor activity"/>
    <property type="evidence" value="ECO:0007669"/>
    <property type="project" value="InterPro"/>
</dbReference>
<dbReference type="Proteomes" id="UP000245624">
    <property type="component" value="Unassembled WGS sequence"/>
</dbReference>
<evidence type="ECO:0000256" key="1">
    <source>
        <dbReference type="ARBA" id="ARBA00023015"/>
    </source>
</evidence>
<keyword evidence="3" id="KW-0804">Transcription</keyword>
<dbReference type="InterPro" id="IPR036388">
    <property type="entry name" value="WH-like_DNA-bd_sf"/>
</dbReference>
<proteinExistence type="predicted"/>
<protein>
    <recommendedName>
        <fullName evidence="4">HTH deoR-type domain-containing protein</fullName>
    </recommendedName>
</protein>
<dbReference type="InterPro" id="IPR036390">
    <property type="entry name" value="WH_DNA-bd_sf"/>
</dbReference>
<gene>
    <name evidence="5" type="ORF">DLJ74_03395</name>
</gene>
<keyword evidence="2" id="KW-0238">DNA-binding</keyword>
<evidence type="ECO:0000313" key="6">
    <source>
        <dbReference type="Proteomes" id="UP000245624"/>
    </source>
</evidence>
<dbReference type="InterPro" id="IPR001034">
    <property type="entry name" value="DeoR_HTH"/>
</dbReference>
<dbReference type="Gene3D" id="1.10.10.10">
    <property type="entry name" value="Winged helix-like DNA-binding domain superfamily/Winged helix DNA-binding domain"/>
    <property type="match status" value="1"/>
</dbReference>
<keyword evidence="6" id="KW-1185">Reference proteome</keyword>
<evidence type="ECO:0000259" key="4">
    <source>
        <dbReference type="PROSITE" id="PS51000"/>
    </source>
</evidence>
<dbReference type="OrthoDB" id="9815009at2"/>
<dbReference type="Pfam" id="PF08279">
    <property type="entry name" value="HTH_11"/>
    <property type="match status" value="1"/>
</dbReference>
<comment type="caution">
    <text evidence="5">The sequence shown here is derived from an EMBL/GenBank/DDBJ whole genome shotgun (WGS) entry which is preliminary data.</text>
</comment>
<reference evidence="5 6" key="1">
    <citation type="submission" date="2018-05" db="EMBL/GenBank/DDBJ databases">
        <title>Genomic analysis of Gracilibacillus dipsosauri DD1 reveals novel features of a salt-tolerant amylase.</title>
        <authorList>
            <person name="Deutch C.E."/>
            <person name="Yang S."/>
        </authorList>
    </citation>
    <scope>NUCLEOTIDE SEQUENCE [LARGE SCALE GENOMIC DNA]</scope>
    <source>
        <strain evidence="5 6">DD1</strain>
    </source>
</reference>
<dbReference type="PROSITE" id="PS51000">
    <property type="entry name" value="HTH_DEOR_2"/>
    <property type="match status" value="1"/>
</dbReference>
<evidence type="ECO:0000256" key="3">
    <source>
        <dbReference type="ARBA" id="ARBA00023163"/>
    </source>
</evidence>
<dbReference type="SMART" id="SM00420">
    <property type="entry name" value="HTH_DEOR"/>
    <property type="match status" value="1"/>
</dbReference>
<accession>A0A317L4R4</accession>
<dbReference type="InterPro" id="IPR018356">
    <property type="entry name" value="Tscrpt_reg_HTH_DeoR_CS"/>
</dbReference>
<organism evidence="5 6">
    <name type="scientific">Gracilibacillus dipsosauri</name>
    <dbReference type="NCBI Taxonomy" id="178340"/>
    <lineage>
        <taxon>Bacteria</taxon>
        <taxon>Bacillati</taxon>
        <taxon>Bacillota</taxon>
        <taxon>Bacilli</taxon>
        <taxon>Bacillales</taxon>
        <taxon>Bacillaceae</taxon>
        <taxon>Gracilibacillus</taxon>
    </lineage>
</organism>
<dbReference type="PANTHER" id="PTHR34580">
    <property type="match status" value="1"/>
</dbReference>
<evidence type="ECO:0000256" key="2">
    <source>
        <dbReference type="ARBA" id="ARBA00023125"/>
    </source>
</evidence>
<dbReference type="InterPro" id="IPR051534">
    <property type="entry name" value="CBASS_pafABC_assoc_protein"/>
</dbReference>
<name>A0A317L4R4_9BACI</name>
<evidence type="ECO:0000313" key="5">
    <source>
        <dbReference type="EMBL" id="PWU69980.1"/>
    </source>
</evidence>
<sequence>MRADRLITIILLLQNNKKLTTKALARELGVTERTIHRDMESLSTAGILVLAERGKLGGWRLLEHYRK</sequence>
<dbReference type="AlphaFoldDB" id="A0A317L4R4"/>
<keyword evidence="1" id="KW-0805">Transcription regulation</keyword>
<dbReference type="PROSITE" id="PS00894">
    <property type="entry name" value="HTH_DEOR_1"/>
    <property type="match status" value="1"/>
</dbReference>
<dbReference type="PANTHER" id="PTHR34580:SF1">
    <property type="entry name" value="PROTEIN PAFC"/>
    <property type="match status" value="1"/>
</dbReference>
<feature type="domain" description="HTH deoR-type" evidence="4">
    <location>
        <begin position="2"/>
        <end position="57"/>
    </location>
</feature>
<dbReference type="InterPro" id="IPR013196">
    <property type="entry name" value="HTH_11"/>
</dbReference>